<evidence type="ECO:0008006" key="4">
    <source>
        <dbReference type="Google" id="ProtNLM"/>
    </source>
</evidence>
<dbReference type="AlphaFoldDB" id="A0A3A2ZU45"/>
<proteinExistence type="predicted"/>
<dbReference type="EMBL" id="MVGC01000299">
    <property type="protein sequence ID" value="RJE20521.1"/>
    <property type="molecule type" value="Genomic_DNA"/>
</dbReference>
<protein>
    <recommendedName>
        <fullName evidence="4">Aminoglycoside phosphotransferase domain-containing protein</fullName>
    </recommendedName>
</protein>
<feature type="region of interest" description="Disordered" evidence="1">
    <location>
        <begin position="193"/>
        <end position="225"/>
    </location>
</feature>
<name>A0A3A2ZU45_9EURO</name>
<evidence type="ECO:0000313" key="3">
    <source>
        <dbReference type="Proteomes" id="UP000266188"/>
    </source>
</evidence>
<dbReference type="OrthoDB" id="5327538at2759"/>
<feature type="compositionally biased region" description="Basic and acidic residues" evidence="1">
    <location>
        <begin position="202"/>
        <end position="213"/>
    </location>
</feature>
<evidence type="ECO:0000256" key="1">
    <source>
        <dbReference type="SAM" id="MobiDB-lite"/>
    </source>
</evidence>
<accession>A0A3A2ZU45</accession>
<keyword evidence="3" id="KW-1185">Reference proteome</keyword>
<reference evidence="3" key="1">
    <citation type="submission" date="2017-02" db="EMBL/GenBank/DDBJ databases">
        <authorList>
            <person name="Tafer H."/>
            <person name="Lopandic K."/>
        </authorList>
    </citation>
    <scope>NUCLEOTIDE SEQUENCE [LARGE SCALE GENOMIC DNA]</scope>
    <source>
        <strain evidence="3">CBS 366.77</strain>
    </source>
</reference>
<gene>
    <name evidence="2" type="ORF">PHISCL_07137</name>
</gene>
<dbReference type="Proteomes" id="UP000266188">
    <property type="component" value="Unassembled WGS sequence"/>
</dbReference>
<organism evidence="2 3">
    <name type="scientific">Aspergillus sclerotialis</name>
    <dbReference type="NCBI Taxonomy" id="2070753"/>
    <lineage>
        <taxon>Eukaryota</taxon>
        <taxon>Fungi</taxon>
        <taxon>Dikarya</taxon>
        <taxon>Ascomycota</taxon>
        <taxon>Pezizomycotina</taxon>
        <taxon>Eurotiomycetes</taxon>
        <taxon>Eurotiomycetidae</taxon>
        <taxon>Eurotiales</taxon>
        <taxon>Aspergillaceae</taxon>
        <taxon>Aspergillus</taxon>
        <taxon>Aspergillus subgen. Polypaecilum</taxon>
    </lineage>
</organism>
<comment type="caution">
    <text evidence="2">The sequence shown here is derived from an EMBL/GenBank/DDBJ whole genome shotgun (WGS) entry which is preliminary data.</text>
</comment>
<evidence type="ECO:0000313" key="2">
    <source>
        <dbReference type="EMBL" id="RJE20521.1"/>
    </source>
</evidence>
<dbReference type="STRING" id="2070753.A0A3A2ZU45"/>
<sequence length="234" mass="26466">MIGSGEIDSSCPVDTYLVHQLRQDLVGALSEDIPPDSQFYLKHPDDKDDHILVNDSFDIVGVIDWEWTQTVSWTEAFCSPCMMWPVAEFHNGSNELAAEELRLAAIFREKGRGDLADCVIKGRKVQRFFFALGPDSFFVNVQTLQHLLKGLQRAFNLEYEEFETWKNEALNRGKDDNILLGLLDLNNIDRGIRNSSSPPSSKHHETHYSRLVKDQPSAPSNSSLPTLIICTRSS</sequence>